<organism evidence="1 2">
    <name type="scientific">Fusarium decemcellulare</name>
    <dbReference type="NCBI Taxonomy" id="57161"/>
    <lineage>
        <taxon>Eukaryota</taxon>
        <taxon>Fungi</taxon>
        <taxon>Dikarya</taxon>
        <taxon>Ascomycota</taxon>
        <taxon>Pezizomycotina</taxon>
        <taxon>Sordariomycetes</taxon>
        <taxon>Hypocreomycetidae</taxon>
        <taxon>Hypocreales</taxon>
        <taxon>Nectriaceae</taxon>
        <taxon>Fusarium</taxon>
        <taxon>Fusarium decemcellulare species complex</taxon>
    </lineage>
</organism>
<accession>A0ACC1SJL0</accession>
<evidence type="ECO:0000313" key="2">
    <source>
        <dbReference type="Proteomes" id="UP001148629"/>
    </source>
</evidence>
<gene>
    <name evidence="1" type="ORF">NM208_g4738</name>
</gene>
<name>A0ACC1SJL0_9HYPO</name>
<sequence>MKMHGIIGLVLASMALGHVVPYGLDSDSTSLLSERQAPQQRVKSIQVAPFDAGEHDGFASGKCTREQIKKLGIAIKDARVTLKIPGNALAEGNAENTRAYKDWFGVHTDPSGERKELLRKSIRTHNFDAPHLALGLTLKETKKTLTPNTLDPYGLTFTCWGRNDEHCTSGMVAGTIPPGRHQGLNKDFKGTLIGLCPSFFESPSLEEAIAKFKNNDRSLLNTAALTLIHEMQHVPLITGKERNCVDVTDNRGRPAYDAQVCKSLPPKDKIRNAQNMALFALDITAHSIVRLTYMPERVPLTSSKMYSRRRGGET</sequence>
<dbReference type="Proteomes" id="UP001148629">
    <property type="component" value="Unassembled WGS sequence"/>
</dbReference>
<keyword evidence="2" id="KW-1185">Reference proteome</keyword>
<dbReference type="EMBL" id="JANRMS010000368">
    <property type="protein sequence ID" value="KAJ3541160.1"/>
    <property type="molecule type" value="Genomic_DNA"/>
</dbReference>
<protein>
    <submittedName>
        <fullName evidence="1">Uncharacterized protein</fullName>
    </submittedName>
</protein>
<proteinExistence type="predicted"/>
<comment type="caution">
    <text evidence="1">The sequence shown here is derived from an EMBL/GenBank/DDBJ whole genome shotgun (WGS) entry which is preliminary data.</text>
</comment>
<evidence type="ECO:0000313" key="1">
    <source>
        <dbReference type="EMBL" id="KAJ3541160.1"/>
    </source>
</evidence>
<reference evidence="1" key="1">
    <citation type="submission" date="2022-08" db="EMBL/GenBank/DDBJ databases">
        <title>Genome Sequence of Fusarium decemcellulare.</title>
        <authorList>
            <person name="Buettner E."/>
        </authorList>
    </citation>
    <scope>NUCLEOTIDE SEQUENCE</scope>
    <source>
        <strain evidence="1">Babe19</strain>
    </source>
</reference>